<reference evidence="1 2" key="1">
    <citation type="submission" date="2015-12" db="EMBL/GenBank/DDBJ databases">
        <title>Genome sequence of Aneurinibacillus soli.</title>
        <authorList>
            <person name="Lee J.S."/>
            <person name="Lee K.C."/>
            <person name="Kim K.K."/>
            <person name="Lee B.W."/>
        </authorList>
    </citation>
    <scope>NUCLEOTIDE SEQUENCE [LARGE SCALE GENOMIC DNA]</scope>
    <source>
        <strain evidence="1 2">CB4</strain>
    </source>
</reference>
<name>A0A0U5B2L2_9BACL</name>
<dbReference type="EMBL" id="AP017312">
    <property type="protein sequence ID" value="BAU28834.1"/>
    <property type="molecule type" value="Genomic_DNA"/>
</dbReference>
<gene>
    <name evidence="1" type="ORF">CB4_03011</name>
</gene>
<protein>
    <submittedName>
        <fullName evidence="1">Uncharacterized protein</fullName>
    </submittedName>
</protein>
<sequence length="76" mass="8726">MLFKTSFPVQTTKSMTGKGFLFMTWKCPYCGSQYGMPYQDSNLVGMLCLEPNCGRMHAMTEEESQEEETHHFTSDL</sequence>
<organism evidence="1 2">
    <name type="scientific">Aneurinibacillus soli</name>
    <dbReference type="NCBI Taxonomy" id="1500254"/>
    <lineage>
        <taxon>Bacteria</taxon>
        <taxon>Bacillati</taxon>
        <taxon>Bacillota</taxon>
        <taxon>Bacilli</taxon>
        <taxon>Bacillales</taxon>
        <taxon>Paenibacillaceae</taxon>
        <taxon>Aneurinibacillus group</taxon>
        <taxon>Aneurinibacillus</taxon>
    </lineage>
</organism>
<accession>A0A0U5B2L2</accession>
<evidence type="ECO:0000313" key="1">
    <source>
        <dbReference type="EMBL" id="BAU28834.1"/>
    </source>
</evidence>
<dbReference type="AlphaFoldDB" id="A0A0U5B2L2"/>
<dbReference type="KEGG" id="asoc:CB4_03011"/>
<proteinExistence type="predicted"/>
<dbReference type="Proteomes" id="UP000217696">
    <property type="component" value="Chromosome"/>
</dbReference>
<keyword evidence="2" id="KW-1185">Reference proteome</keyword>
<evidence type="ECO:0000313" key="2">
    <source>
        <dbReference type="Proteomes" id="UP000217696"/>
    </source>
</evidence>